<sequence>VWDGGRRVGVAAPGGGGGAVHGVYGGVSLPLYPPLRTHVLPAVHREMVARERAVFVPRLQHRLPRPPPTQQEHRPGQPVGGATRPGPRRPPRLPPSAQAQPPPNSACPVWRPCAENTSYCTSPTPPHGDTCWSLCALQPGRAEDTPEDCRTFCLPHSAPFCPDCELQHRHCDTAPLLELYRNNRERLEKRIGDLEEIIGSKEEMIGSRKDGYREIQILICGMKDSLTQDFREMRDYLEKQERASFWRMQQEQESAQKATSQEVQTLLAEIDRMRKEKVELQERIENDWIAVLKHSGSGEDSVSSSSPKKQYTLDENRLVDTTDAISRIKQSLLCHPLLEEVSCPPKQVFEETLVLQTSPGAADQTPRTGLPERSPNNLLQWATHISFDLQTVNSHLAVSEDLKTVKVTKKSVPYEKSSRRFTNSQAQCSQAFSTECAPTGSSVCRPAMAGGWGAAAAEMGKDGKLGRNNLSWCVEWNKDHLCAWHNDQDIHVFLSRPQTVGVLLDCPQKELKFYSISADSQILIHCYKVQIQSHIFPAAWLYGLKAGNSLTIRDLQSTSM</sequence>
<accession>A0ABN9GT82</accession>
<keyword evidence="1" id="KW-0479">Metal-binding</keyword>
<dbReference type="InterPro" id="IPR006574">
    <property type="entry name" value="PRY"/>
</dbReference>
<reference evidence="8" key="1">
    <citation type="submission" date="2023-05" db="EMBL/GenBank/DDBJ databases">
        <authorList>
            <person name="Stuckert A."/>
        </authorList>
    </citation>
    <scope>NUCLEOTIDE SEQUENCE</scope>
</reference>
<evidence type="ECO:0000259" key="7">
    <source>
        <dbReference type="PROSITE" id="PS50188"/>
    </source>
</evidence>
<keyword evidence="2" id="KW-0863">Zinc-finger</keyword>
<evidence type="ECO:0000256" key="1">
    <source>
        <dbReference type="ARBA" id="ARBA00022723"/>
    </source>
</evidence>
<feature type="non-terminal residue" evidence="8">
    <location>
        <position position="1"/>
    </location>
</feature>
<evidence type="ECO:0000313" key="9">
    <source>
        <dbReference type="Proteomes" id="UP001162483"/>
    </source>
</evidence>
<dbReference type="InterPro" id="IPR051051">
    <property type="entry name" value="E3_ubiq-ligase_TRIM/RNF"/>
</dbReference>
<dbReference type="SMART" id="SM00589">
    <property type="entry name" value="PRY"/>
    <property type="match status" value="1"/>
</dbReference>
<dbReference type="InterPro" id="IPR003877">
    <property type="entry name" value="SPRY_dom"/>
</dbReference>
<evidence type="ECO:0000313" key="8">
    <source>
        <dbReference type="EMBL" id="CAI9612670.1"/>
    </source>
</evidence>
<dbReference type="Pfam" id="PF13765">
    <property type="entry name" value="PRY"/>
    <property type="match status" value="1"/>
</dbReference>
<evidence type="ECO:0000256" key="2">
    <source>
        <dbReference type="ARBA" id="ARBA00022771"/>
    </source>
</evidence>
<dbReference type="SUPFAM" id="SSF49899">
    <property type="entry name" value="Concanavalin A-like lectins/glucanases"/>
    <property type="match status" value="1"/>
</dbReference>
<dbReference type="InterPro" id="IPR001870">
    <property type="entry name" value="B30.2/SPRY"/>
</dbReference>
<feature type="coiled-coil region" evidence="5">
    <location>
        <begin position="256"/>
        <end position="283"/>
    </location>
</feature>
<protein>
    <recommendedName>
        <fullName evidence="7">B30.2/SPRY domain-containing protein</fullName>
    </recommendedName>
</protein>
<evidence type="ECO:0000256" key="6">
    <source>
        <dbReference type="SAM" id="MobiDB-lite"/>
    </source>
</evidence>
<evidence type="ECO:0000256" key="5">
    <source>
        <dbReference type="SAM" id="Coils"/>
    </source>
</evidence>
<dbReference type="Gene3D" id="2.60.120.920">
    <property type="match status" value="1"/>
</dbReference>
<dbReference type="Pfam" id="PF00622">
    <property type="entry name" value="SPRY"/>
    <property type="match status" value="1"/>
</dbReference>
<dbReference type="PANTHER" id="PTHR25465:SF36">
    <property type="entry name" value="E3 UBIQUITIN-PROTEIN LIGASE TRIM7"/>
    <property type="match status" value="1"/>
</dbReference>
<feature type="coiled-coil region" evidence="5">
    <location>
        <begin position="177"/>
        <end position="204"/>
    </location>
</feature>
<dbReference type="Proteomes" id="UP001162483">
    <property type="component" value="Unassembled WGS sequence"/>
</dbReference>
<feature type="region of interest" description="Disordered" evidence="6">
    <location>
        <begin position="58"/>
        <end position="106"/>
    </location>
</feature>
<keyword evidence="4 5" id="KW-0175">Coiled coil</keyword>
<comment type="caution">
    <text evidence="8">The sequence shown here is derived from an EMBL/GenBank/DDBJ whole genome shotgun (WGS) entry which is preliminary data.</text>
</comment>
<evidence type="ECO:0000256" key="4">
    <source>
        <dbReference type="ARBA" id="ARBA00023054"/>
    </source>
</evidence>
<evidence type="ECO:0000256" key="3">
    <source>
        <dbReference type="ARBA" id="ARBA00022833"/>
    </source>
</evidence>
<dbReference type="PROSITE" id="PS50188">
    <property type="entry name" value="B302_SPRY"/>
    <property type="match status" value="1"/>
</dbReference>
<organism evidence="8 9">
    <name type="scientific">Staurois parvus</name>
    <dbReference type="NCBI Taxonomy" id="386267"/>
    <lineage>
        <taxon>Eukaryota</taxon>
        <taxon>Metazoa</taxon>
        <taxon>Chordata</taxon>
        <taxon>Craniata</taxon>
        <taxon>Vertebrata</taxon>
        <taxon>Euteleostomi</taxon>
        <taxon>Amphibia</taxon>
        <taxon>Batrachia</taxon>
        <taxon>Anura</taxon>
        <taxon>Neobatrachia</taxon>
        <taxon>Ranoidea</taxon>
        <taxon>Ranidae</taxon>
        <taxon>Staurois</taxon>
    </lineage>
</organism>
<gene>
    <name evidence="8" type="ORF">SPARVUS_LOCUS14743392</name>
</gene>
<dbReference type="InterPro" id="IPR013320">
    <property type="entry name" value="ConA-like_dom_sf"/>
</dbReference>
<keyword evidence="3" id="KW-0862">Zinc</keyword>
<feature type="domain" description="B30.2/SPRY" evidence="7">
    <location>
        <begin position="365"/>
        <end position="557"/>
    </location>
</feature>
<proteinExistence type="predicted"/>
<dbReference type="EMBL" id="CATNWA010019343">
    <property type="protein sequence ID" value="CAI9612670.1"/>
    <property type="molecule type" value="Genomic_DNA"/>
</dbReference>
<keyword evidence="9" id="KW-1185">Reference proteome</keyword>
<name>A0ABN9GT82_9NEOB</name>
<dbReference type="InterPro" id="IPR043136">
    <property type="entry name" value="B30.2/SPRY_sf"/>
</dbReference>
<dbReference type="PANTHER" id="PTHR25465">
    <property type="entry name" value="B-BOX DOMAIN CONTAINING"/>
    <property type="match status" value="1"/>
</dbReference>